<dbReference type="EMBL" id="OQ175310">
    <property type="protein sequence ID" value="WCC63622.1"/>
    <property type="molecule type" value="Genomic_RNA"/>
</dbReference>
<protein>
    <submittedName>
        <fullName evidence="1">ORF4b protein</fullName>
    </submittedName>
</protein>
<gene>
    <name evidence="1" type="primary">ORF4b</name>
</gene>
<organism evidence="1">
    <name type="scientific">Bat Coronavirus TpGX16</name>
    <dbReference type="NCBI Taxonomy" id="3018921"/>
    <lineage>
        <taxon>Viruses</taxon>
        <taxon>Riboviria</taxon>
        <taxon>Orthornavirae</taxon>
        <taxon>Pisuviricota</taxon>
        <taxon>Pisoniviricetes</taxon>
        <taxon>Nidovirales</taxon>
        <taxon>Cornidovirineae</taxon>
        <taxon>Coronaviridae</taxon>
        <taxon>Orthocoronavirinae</taxon>
    </lineage>
</organism>
<name>A0AA49IDA6_9NIDO</name>
<sequence length="287" mass="32894">MSTVLSLLSVLKQQQSKMQLDSYVGNYKLLDSSMEWSSDFVADLPTSSEKTDMMPAKATSSRKRHRKPKLQYAKRRFSPVNPNDLVLVRQEPTHCVRLVFPLSKRWIHFDGLVYSLARLNVSMTVDYHVTLALIHAPEAGECFGNLLHLTPLLKDCLLEFKKLCILGKTLTILASEWPFFTDVKKNKDNLTVPKAVEWLKEHGYEIYSSQLPLHMSLAKLHDLPQAQFTEAAGLCHYFDPREFANCMTYHKHSFKIGGGKVNGRSIPLVRFPINNEFKFIPYLYQCA</sequence>
<reference evidence="1" key="1">
    <citation type="submission" date="2023-01" db="EMBL/GenBank/DDBJ databases">
        <title>Panoramic Analysis of Coronaviruses Carried by Representative Bat Species in Southern China to Better Understand the Coronavirus Sphere.</title>
        <authorList>
            <person name="Han Y."/>
            <person name="Xu P."/>
            <person name="Wang Y."/>
            <person name="Zhao W."/>
            <person name="Wang J."/>
            <person name="Jin Q."/>
            <person name="Wu Z."/>
        </authorList>
    </citation>
    <scope>NUCLEOTIDE SEQUENCE</scope>
    <source>
        <strain evidence="1">BtTp-BetaCoV/GX2016-Q290</strain>
    </source>
</reference>
<accession>A0AA49IDA6</accession>
<proteinExistence type="predicted"/>
<evidence type="ECO:0000313" key="1">
    <source>
        <dbReference type="EMBL" id="WCC63622.1"/>
    </source>
</evidence>